<keyword evidence="1" id="KW-0863">Zinc-finger</keyword>
<accession>A0ABV7YB79</accession>
<evidence type="ECO:0000313" key="5">
    <source>
        <dbReference type="Proteomes" id="UP001595699"/>
    </source>
</evidence>
<protein>
    <submittedName>
        <fullName evidence="4">SWIM zinc finger family protein</fullName>
    </submittedName>
</protein>
<organism evidence="4 5">
    <name type="scientific">Tenggerimyces flavus</name>
    <dbReference type="NCBI Taxonomy" id="1708749"/>
    <lineage>
        <taxon>Bacteria</taxon>
        <taxon>Bacillati</taxon>
        <taxon>Actinomycetota</taxon>
        <taxon>Actinomycetes</taxon>
        <taxon>Propionibacteriales</taxon>
        <taxon>Nocardioidaceae</taxon>
        <taxon>Tenggerimyces</taxon>
    </lineage>
</organism>
<evidence type="ECO:0000259" key="3">
    <source>
        <dbReference type="PROSITE" id="PS50966"/>
    </source>
</evidence>
<evidence type="ECO:0000256" key="1">
    <source>
        <dbReference type="PROSITE-ProRule" id="PRU00325"/>
    </source>
</evidence>
<comment type="caution">
    <text evidence="4">The sequence shown here is derived from an EMBL/GenBank/DDBJ whole genome shotgun (WGS) entry which is preliminary data.</text>
</comment>
<keyword evidence="1" id="KW-0862">Zinc</keyword>
<dbReference type="InterPro" id="IPR007527">
    <property type="entry name" value="Znf_SWIM"/>
</dbReference>
<name>A0ABV7YB79_9ACTN</name>
<feature type="region of interest" description="Disordered" evidence="2">
    <location>
        <begin position="1"/>
        <end position="28"/>
    </location>
</feature>
<gene>
    <name evidence="4" type="ORF">ACFOUW_17115</name>
</gene>
<feature type="domain" description="SWIM-type" evidence="3">
    <location>
        <begin position="134"/>
        <end position="169"/>
    </location>
</feature>
<dbReference type="EMBL" id="JBHRZH010000015">
    <property type="protein sequence ID" value="MFC3762566.1"/>
    <property type="molecule type" value="Genomic_DNA"/>
</dbReference>
<evidence type="ECO:0000313" key="4">
    <source>
        <dbReference type="EMBL" id="MFC3762566.1"/>
    </source>
</evidence>
<dbReference type="RefSeq" id="WP_307782441.1">
    <property type="nucleotide sequence ID" value="NZ_JAFBCM010000001.1"/>
</dbReference>
<evidence type="ECO:0000256" key="2">
    <source>
        <dbReference type="SAM" id="MobiDB-lite"/>
    </source>
</evidence>
<keyword evidence="1" id="KW-0479">Metal-binding</keyword>
<dbReference type="PANTHER" id="PTHR38133">
    <property type="entry name" value="SLR1429 PROTEIN"/>
    <property type="match status" value="1"/>
</dbReference>
<dbReference type="PANTHER" id="PTHR38133:SF1">
    <property type="entry name" value="SLR1429 PROTEIN"/>
    <property type="match status" value="1"/>
</dbReference>
<keyword evidence="5" id="KW-1185">Reference proteome</keyword>
<sequence>MSQEPWWASREGDDHTPPPARGQGSRRSFGQTWWSRAWIGALEHNARLDPSRLSRGRSYARRGTVVELAVEPGLIRAEVQGSRPKPYGVTVRVRAFTAEEWDRIIDLIAAQLGRTAALLDGELPPEVVEDAKAAGVDLLPVAGEVQPRCSCPDWADPCKHAAAVCYLVADALDVDPFALLQLRGRSRDELLAALRARRTGGLGSVAAGVQLEAEPVDEGVPAREAFRSYVRAAIPTPLLPPHRPGRPPVLGIAPPPAAGVDAEGIAALATDAAGRAWELATGAGDGGLQLTREQDLARRAVPLVGGPRLVELAAQAGISQRDLTGWAIAWRHAGPGGLAALLDVWNPEPAVMSDLSVAAASALPGQDIRVDGNRLTCDRRQARLGRDGRWYPFAKTFGGWDLTGPPVSHPADALRS</sequence>
<dbReference type="PROSITE" id="PS50966">
    <property type="entry name" value="ZF_SWIM"/>
    <property type="match status" value="1"/>
</dbReference>
<reference evidence="5" key="1">
    <citation type="journal article" date="2019" name="Int. J. Syst. Evol. Microbiol.">
        <title>The Global Catalogue of Microorganisms (GCM) 10K type strain sequencing project: providing services to taxonomists for standard genome sequencing and annotation.</title>
        <authorList>
            <consortium name="The Broad Institute Genomics Platform"/>
            <consortium name="The Broad Institute Genome Sequencing Center for Infectious Disease"/>
            <person name="Wu L."/>
            <person name="Ma J."/>
        </authorList>
    </citation>
    <scope>NUCLEOTIDE SEQUENCE [LARGE SCALE GENOMIC DNA]</scope>
    <source>
        <strain evidence="5">CGMCC 4.7241</strain>
    </source>
</reference>
<proteinExistence type="predicted"/>
<dbReference type="Proteomes" id="UP001595699">
    <property type="component" value="Unassembled WGS sequence"/>
</dbReference>
<dbReference type="Pfam" id="PF04434">
    <property type="entry name" value="SWIM"/>
    <property type="match status" value="1"/>
</dbReference>